<evidence type="ECO:0000256" key="1">
    <source>
        <dbReference type="SAM" id="Phobius"/>
    </source>
</evidence>
<keyword evidence="3" id="KW-1185">Reference proteome</keyword>
<organism evidence="2 3">
    <name type="scientific">Mucilaginibacter psychrotolerans</name>
    <dbReference type="NCBI Taxonomy" id="1524096"/>
    <lineage>
        <taxon>Bacteria</taxon>
        <taxon>Pseudomonadati</taxon>
        <taxon>Bacteroidota</taxon>
        <taxon>Sphingobacteriia</taxon>
        <taxon>Sphingobacteriales</taxon>
        <taxon>Sphingobacteriaceae</taxon>
        <taxon>Mucilaginibacter</taxon>
    </lineage>
</organism>
<dbReference type="RefSeq" id="WP_133236205.1">
    <property type="nucleotide sequence ID" value="NZ_SOZE01000042.1"/>
</dbReference>
<evidence type="ECO:0000313" key="2">
    <source>
        <dbReference type="EMBL" id="TFF33598.1"/>
    </source>
</evidence>
<protein>
    <submittedName>
        <fullName evidence="2">DUF4230 domain-containing protein</fullName>
    </submittedName>
</protein>
<dbReference type="OrthoDB" id="791023at2"/>
<comment type="caution">
    <text evidence="2">The sequence shown here is derived from an EMBL/GenBank/DDBJ whole genome shotgun (WGS) entry which is preliminary data.</text>
</comment>
<proteinExistence type="predicted"/>
<keyword evidence="1" id="KW-0812">Transmembrane</keyword>
<feature type="transmembrane region" description="Helical" evidence="1">
    <location>
        <begin position="12"/>
        <end position="30"/>
    </location>
</feature>
<dbReference type="EMBL" id="SOZE01000042">
    <property type="protein sequence ID" value="TFF33598.1"/>
    <property type="molecule type" value="Genomic_DNA"/>
</dbReference>
<evidence type="ECO:0000313" key="3">
    <source>
        <dbReference type="Proteomes" id="UP000297540"/>
    </source>
</evidence>
<dbReference type="Pfam" id="PF14014">
    <property type="entry name" value="DUF4230"/>
    <property type="match status" value="1"/>
</dbReference>
<keyword evidence="1" id="KW-0472">Membrane</keyword>
<dbReference type="Proteomes" id="UP000297540">
    <property type="component" value="Unassembled WGS sequence"/>
</dbReference>
<dbReference type="AlphaFoldDB" id="A0A4Y8S3R5"/>
<reference evidence="2 3" key="1">
    <citation type="journal article" date="2017" name="Int. J. Syst. Evol. Microbiol.">
        <title>Mucilaginibacterpsychrotolerans sp. nov., isolated from peatlands.</title>
        <authorList>
            <person name="Deng Y."/>
            <person name="Shen L."/>
            <person name="Xu B."/>
            <person name="Liu Y."/>
            <person name="Gu Z."/>
            <person name="Liu H."/>
            <person name="Zhou Y."/>
        </authorList>
    </citation>
    <scope>NUCLEOTIDE SEQUENCE [LARGE SCALE GENOMIC DNA]</scope>
    <source>
        <strain evidence="2 3">NH7-4</strain>
    </source>
</reference>
<accession>A0A4Y8S3R5</accession>
<sequence length="195" mass="22150">MLNTSRPRISITLVFYLVIIASSIFLFFYIKGRFATRTVVTEDIMVSKITAMGKLELVKYSMKDVVERKEVHPILPDERVLFVAVGEVTACIDLTKVKKEDIVQSPDSVWLTLPKPEICYVKLDHQKSQVYDVSGVWFADKAKIMVEDVYKIAEKKMLTTAGELNLLSKAQENARLIFQPFLEGVSGKKVALKFK</sequence>
<dbReference type="InterPro" id="IPR025324">
    <property type="entry name" value="DUF4230"/>
</dbReference>
<name>A0A4Y8S3R5_9SPHI</name>
<gene>
    <name evidence="2" type="ORF">E2R66_25325</name>
</gene>
<keyword evidence="1" id="KW-1133">Transmembrane helix</keyword>